<reference evidence="1" key="2">
    <citation type="submission" date="2017-07" db="EMBL/GenBank/DDBJ databases">
        <title>WGS assembly of Populus trichocarpa.</title>
        <authorList>
            <person name="Tuskan G."/>
            <person name="Difazio S."/>
            <person name="Jansson S."/>
            <person name="Bohlmann J."/>
            <person name="Grigoriev I."/>
            <person name="Hellsten U."/>
            <person name="Putnam N."/>
            <person name="Ralph S."/>
            <person name="Rombauts S."/>
            <person name="Salamov A."/>
            <person name="Schein J."/>
            <person name="Sterck L."/>
            <person name="Aerts A."/>
            <person name="Bhalerao R."/>
            <person name="Bhalerao R."/>
            <person name="Blaudez D."/>
            <person name="Boerjan W."/>
            <person name="Brun A."/>
            <person name="Brunner A."/>
            <person name="Busov V."/>
            <person name="Campbell M."/>
            <person name="Carlson J."/>
            <person name="Chalot M."/>
            <person name="Chapman J."/>
            <person name="Chen G."/>
            <person name="Cooper D."/>
            <person name="Coutinho P."/>
            <person name="Couturier J."/>
            <person name="Covert S."/>
            <person name="Cronk Q."/>
            <person name="Cunningham R."/>
            <person name="Davis J."/>
            <person name="Degroeve S."/>
            <person name="Dejardin A."/>
            <person name="Depamphilis C."/>
            <person name="Detter J."/>
            <person name="Dirks B."/>
            <person name="Dubchak I."/>
            <person name="Duplessis S."/>
            <person name="Ehlting J."/>
            <person name="Ellis B."/>
            <person name="Gendler K."/>
            <person name="Goodstein D."/>
            <person name="Gribskov M."/>
            <person name="Grimwood J."/>
            <person name="Groover A."/>
            <person name="Gunter L."/>
            <person name="Hamberger B."/>
            <person name="Heinze B."/>
            <person name="Helariutta Y."/>
            <person name="Henrissat B."/>
            <person name="Holligan D."/>
            <person name="Holt R."/>
            <person name="Huang W."/>
            <person name="Islam-Faridi N."/>
            <person name="Jones S."/>
            <person name="Jones-Rhoades M."/>
            <person name="Jorgensen R."/>
            <person name="Joshi C."/>
            <person name="Kangasjarvi J."/>
            <person name="Karlsson J."/>
            <person name="Kelleher C."/>
            <person name="Kirkpatrick R."/>
            <person name="Kirst M."/>
            <person name="Kohler A."/>
            <person name="Kalluri U."/>
            <person name="Larimer F."/>
            <person name="Leebens-Mack J."/>
            <person name="Leple J."/>
            <person name="Locascio P."/>
            <person name="Lou Y."/>
            <person name="Lucas S."/>
            <person name="Martin F."/>
            <person name="Montanini B."/>
            <person name="Napoli C."/>
            <person name="Nelson D."/>
            <person name="Nelson C."/>
            <person name="Nieminen K."/>
            <person name="Nilsson O."/>
            <person name="Pereda V."/>
            <person name="Peter G."/>
            <person name="Philippe R."/>
            <person name="Pilate G."/>
            <person name="Poliakov A."/>
            <person name="Razumovskaya J."/>
            <person name="Richardson P."/>
            <person name="Rinaldi C."/>
            <person name="Ritland K."/>
            <person name="Rouze P."/>
            <person name="Ryaboy D."/>
            <person name="Schmutz J."/>
            <person name="Schrader J."/>
            <person name="Segerman B."/>
            <person name="Shin H."/>
            <person name="Siddiqui A."/>
            <person name="Sterky F."/>
            <person name="Terry A."/>
            <person name="Tsai C."/>
            <person name="Uberbacher E."/>
            <person name="Unneberg P."/>
            <person name="Vahala J."/>
            <person name="Wall K."/>
            <person name="Wessler S."/>
            <person name="Yang G."/>
            <person name="Yin T."/>
            <person name="Douglas C."/>
            <person name="Marra M."/>
            <person name="Sandberg G."/>
            <person name="Van De Peer Y."/>
            <person name="Rokhsar D."/>
        </authorList>
    </citation>
    <scope>NUCLEOTIDE SEQUENCE</scope>
    <source>
        <strain evidence="1">Nisqually-1</strain>
    </source>
</reference>
<dbReference type="Proteomes" id="UP000006729">
    <property type="component" value="Chromosome 4"/>
</dbReference>
<evidence type="ECO:0000313" key="2">
    <source>
        <dbReference type="Proteomes" id="UP000006729"/>
    </source>
</evidence>
<evidence type="ECO:0000313" key="1">
    <source>
        <dbReference type="EMBL" id="RQO88997.1"/>
    </source>
</evidence>
<protein>
    <submittedName>
        <fullName evidence="1">Uncharacterized protein</fullName>
    </submittedName>
</protein>
<dbReference type="InParanoid" id="A0A3N7ERX9"/>
<accession>A0A3N7ERX9</accession>
<gene>
    <name evidence="1" type="ORF">POPTR_004G058450</name>
</gene>
<keyword evidence="2" id="KW-1185">Reference proteome</keyword>
<proteinExistence type="predicted"/>
<dbReference type="EMBL" id="CM009293">
    <property type="protein sequence ID" value="RQO88998.1"/>
    <property type="molecule type" value="Genomic_DNA"/>
</dbReference>
<dbReference type="AlphaFoldDB" id="A0A3N7ERX9"/>
<dbReference type="EMBL" id="CM009293">
    <property type="protein sequence ID" value="RQO88997.1"/>
    <property type="molecule type" value="Genomic_DNA"/>
</dbReference>
<name>A0A3N7ERX9_POPTR</name>
<sequence>MFYFCYNRRNLPTRNRAKILDGCHNCSCIRFPLISPEVLMRTKHRITCKNMFQECACRGRDSMEMEAYQRKQLSHSELISIASFRRFHKLIINLLLRKLIL</sequence>
<reference evidence="1 2" key="1">
    <citation type="journal article" date="2006" name="Science">
        <title>The genome of black cottonwood, Populus trichocarpa (Torr. &amp; Gray).</title>
        <authorList>
            <person name="Tuskan G.A."/>
            <person name="Difazio S."/>
            <person name="Jansson S."/>
            <person name="Bohlmann J."/>
            <person name="Grigoriev I."/>
            <person name="Hellsten U."/>
            <person name="Putnam N."/>
            <person name="Ralph S."/>
            <person name="Rombauts S."/>
            <person name="Salamov A."/>
            <person name="Schein J."/>
            <person name="Sterck L."/>
            <person name="Aerts A."/>
            <person name="Bhalerao R.R."/>
            <person name="Bhalerao R.P."/>
            <person name="Blaudez D."/>
            <person name="Boerjan W."/>
            <person name="Brun A."/>
            <person name="Brunner A."/>
            <person name="Busov V."/>
            <person name="Campbell M."/>
            <person name="Carlson J."/>
            <person name="Chalot M."/>
            <person name="Chapman J."/>
            <person name="Chen G.L."/>
            <person name="Cooper D."/>
            <person name="Coutinho P.M."/>
            <person name="Couturier J."/>
            <person name="Covert S."/>
            <person name="Cronk Q."/>
            <person name="Cunningham R."/>
            <person name="Davis J."/>
            <person name="Degroeve S."/>
            <person name="Dejardin A."/>
            <person name="Depamphilis C."/>
            <person name="Detter J."/>
            <person name="Dirks B."/>
            <person name="Dubchak I."/>
            <person name="Duplessis S."/>
            <person name="Ehlting J."/>
            <person name="Ellis B."/>
            <person name="Gendler K."/>
            <person name="Goodstein D."/>
            <person name="Gribskov M."/>
            <person name="Grimwood J."/>
            <person name="Groover A."/>
            <person name="Gunter L."/>
            <person name="Hamberger B."/>
            <person name="Heinze B."/>
            <person name="Helariutta Y."/>
            <person name="Henrissat B."/>
            <person name="Holligan D."/>
            <person name="Holt R."/>
            <person name="Huang W."/>
            <person name="Islam-Faridi N."/>
            <person name="Jones S."/>
            <person name="Jones-Rhoades M."/>
            <person name="Jorgensen R."/>
            <person name="Joshi C."/>
            <person name="Kangasjarvi J."/>
            <person name="Karlsson J."/>
            <person name="Kelleher C."/>
            <person name="Kirkpatrick R."/>
            <person name="Kirst M."/>
            <person name="Kohler A."/>
            <person name="Kalluri U."/>
            <person name="Larimer F."/>
            <person name="Leebens-Mack J."/>
            <person name="Leple J.C."/>
            <person name="Locascio P."/>
            <person name="Lou Y."/>
            <person name="Lucas S."/>
            <person name="Martin F."/>
            <person name="Montanini B."/>
            <person name="Napoli C."/>
            <person name="Nelson D.R."/>
            <person name="Nelson C."/>
            <person name="Nieminen K."/>
            <person name="Nilsson O."/>
            <person name="Pereda V."/>
            <person name="Peter G."/>
            <person name="Philippe R."/>
            <person name="Pilate G."/>
            <person name="Poliakov A."/>
            <person name="Razumovskaya J."/>
            <person name="Richardson P."/>
            <person name="Rinaldi C."/>
            <person name="Ritland K."/>
            <person name="Rouze P."/>
            <person name="Ryaboy D."/>
            <person name="Schmutz J."/>
            <person name="Schrader J."/>
            <person name="Segerman B."/>
            <person name="Shin H."/>
            <person name="Siddiqui A."/>
            <person name="Sterky F."/>
            <person name="Terry A."/>
            <person name="Tsai C.J."/>
            <person name="Uberbacher E."/>
            <person name="Unneberg P."/>
            <person name="Vahala J."/>
            <person name="Wall K."/>
            <person name="Wessler S."/>
            <person name="Yang G."/>
            <person name="Yin T."/>
            <person name="Douglas C."/>
            <person name="Marra M."/>
            <person name="Sandberg G."/>
            <person name="Van de Peer Y."/>
            <person name="Rokhsar D."/>
        </authorList>
    </citation>
    <scope>NUCLEOTIDE SEQUENCE [LARGE SCALE GENOMIC DNA]</scope>
    <source>
        <strain evidence="2">cv. Nisqually</strain>
        <strain evidence="1">Nisqually-1</strain>
    </source>
</reference>
<organism evidence="1 2">
    <name type="scientific">Populus trichocarpa</name>
    <name type="common">Western balsam poplar</name>
    <name type="synonym">Populus balsamifera subsp. trichocarpa</name>
    <dbReference type="NCBI Taxonomy" id="3694"/>
    <lineage>
        <taxon>Eukaryota</taxon>
        <taxon>Viridiplantae</taxon>
        <taxon>Streptophyta</taxon>
        <taxon>Embryophyta</taxon>
        <taxon>Tracheophyta</taxon>
        <taxon>Spermatophyta</taxon>
        <taxon>Magnoliopsida</taxon>
        <taxon>eudicotyledons</taxon>
        <taxon>Gunneridae</taxon>
        <taxon>Pentapetalae</taxon>
        <taxon>rosids</taxon>
        <taxon>fabids</taxon>
        <taxon>Malpighiales</taxon>
        <taxon>Salicaceae</taxon>
        <taxon>Saliceae</taxon>
        <taxon>Populus</taxon>
    </lineage>
</organism>